<gene>
    <name evidence="1" type="ORF">SAMN05421579_13038</name>
</gene>
<proteinExistence type="predicted"/>
<dbReference type="Proteomes" id="UP000199011">
    <property type="component" value="Unassembled WGS sequence"/>
</dbReference>
<dbReference type="EMBL" id="FOVO01000030">
    <property type="protein sequence ID" value="SFN90430.1"/>
    <property type="molecule type" value="Genomic_DNA"/>
</dbReference>
<evidence type="ECO:0000313" key="1">
    <source>
        <dbReference type="EMBL" id="SFN90430.1"/>
    </source>
</evidence>
<protein>
    <recommendedName>
        <fullName evidence="3">Methyltransferase domain-containing protein</fullName>
    </recommendedName>
</protein>
<keyword evidence="2" id="KW-1185">Reference proteome</keyword>
<dbReference type="SUPFAM" id="SSF53335">
    <property type="entry name" value="S-adenosyl-L-methionine-dependent methyltransferases"/>
    <property type="match status" value="1"/>
</dbReference>
<accession>A0A1I5CTX3</accession>
<evidence type="ECO:0008006" key="3">
    <source>
        <dbReference type="Google" id="ProtNLM"/>
    </source>
</evidence>
<dbReference type="AlphaFoldDB" id="A0A1I5CTX3"/>
<name>A0A1I5CTX3_9GAMM</name>
<dbReference type="Gene3D" id="3.40.50.150">
    <property type="entry name" value="Vaccinia Virus protein VP39"/>
    <property type="match status" value="1"/>
</dbReference>
<sequence>MFSFCAACLYWFIPKEKKVLDKILKYLKPNGHLFLSCAFDFNFFYGEKDVQGKVLEAVRNKYSPVSSSVVFDDYRFDNKKIKDFTKDFKILKSYRIEEAIDFSNYDDFRDWHLGSGSVIYQQFSKSDQENAVNDFYQLLYDKYLSNEHKVSYSTGLFLLQKRG</sequence>
<organism evidence="1 2">
    <name type="scientific">Xenorhabdus japonica</name>
    <dbReference type="NCBI Taxonomy" id="53341"/>
    <lineage>
        <taxon>Bacteria</taxon>
        <taxon>Pseudomonadati</taxon>
        <taxon>Pseudomonadota</taxon>
        <taxon>Gammaproteobacteria</taxon>
        <taxon>Enterobacterales</taxon>
        <taxon>Morganellaceae</taxon>
        <taxon>Xenorhabdus</taxon>
    </lineage>
</organism>
<dbReference type="STRING" id="53341.SAMN05421579_13038"/>
<dbReference type="InterPro" id="IPR029063">
    <property type="entry name" value="SAM-dependent_MTases_sf"/>
</dbReference>
<evidence type="ECO:0000313" key="2">
    <source>
        <dbReference type="Proteomes" id="UP000199011"/>
    </source>
</evidence>
<reference evidence="2" key="1">
    <citation type="submission" date="2016-10" db="EMBL/GenBank/DDBJ databases">
        <authorList>
            <person name="Varghese N."/>
            <person name="Submissions S."/>
        </authorList>
    </citation>
    <scope>NUCLEOTIDE SEQUENCE [LARGE SCALE GENOMIC DNA]</scope>
    <source>
        <strain evidence="2">DSM 16522</strain>
    </source>
</reference>